<reference evidence="3" key="1">
    <citation type="submission" date="2021-03" db="EMBL/GenBank/DDBJ databases">
        <title>Draft genome sequence of rust myrtle Austropuccinia psidii MF-1, a brazilian biotype.</title>
        <authorList>
            <person name="Quecine M.C."/>
            <person name="Pachon D.M.R."/>
            <person name="Bonatelli M.L."/>
            <person name="Correr F.H."/>
            <person name="Franceschini L.M."/>
            <person name="Leite T.F."/>
            <person name="Margarido G.R.A."/>
            <person name="Almeida C.A."/>
            <person name="Ferrarezi J.A."/>
            <person name="Labate C.A."/>
        </authorList>
    </citation>
    <scope>NUCLEOTIDE SEQUENCE</scope>
    <source>
        <strain evidence="3">MF-1</strain>
    </source>
</reference>
<feature type="region of interest" description="Disordered" evidence="1">
    <location>
        <begin position="55"/>
        <end position="75"/>
    </location>
</feature>
<dbReference type="Pfam" id="PF22936">
    <property type="entry name" value="Pol_BBD"/>
    <property type="match status" value="1"/>
</dbReference>
<dbReference type="Proteomes" id="UP000765509">
    <property type="component" value="Unassembled WGS sequence"/>
</dbReference>
<gene>
    <name evidence="3" type="ORF">O181_045182</name>
</gene>
<evidence type="ECO:0000259" key="2">
    <source>
        <dbReference type="Pfam" id="PF22936"/>
    </source>
</evidence>
<dbReference type="AlphaFoldDB" id="A0A9Q3HIH6"/>
<dbReference type="EMBL" id="AVOT02018521">
    <property type="protein sequence ID" value="MBW0505467.1"/>
    <property type="molecule type" value="Genomic_DNA"/>
</dbReference>
<dbReference type="InterPro" id="IPR054722">
    <property type="entry name" value="PolX-like_BBD"/>
</dbReference>
<proteinExistence type="predicted"/>
<feature type="domain" description="Retrovirus-related Pol polyprotein from transposon TNT 1-94-like beta-barrel" evidence="2">
    <location>
        <begin position="124"/>
        <end position="201"/>
    </location>
</feature>
<feature type="non-terminal residue" evidence="3">
    <location>
        <position position="1"/>
    </location>
</feature>
<sequence length="334" mass="36997">SHPDTSHLKLIGEIFLQNYNGDKNPPSLKHLWEEFCLYTQRQHHKTNNNASALVSIQGNPTTNSTNSNSSRQNLPKTFPRCAPGWHNPLTKHKEEDCSYLKPKNSKPTMALNTQASIPRNSVIILDSGATDSMFNQLSYFVNLIKSPRTIVLANGSQITAKGIGTVKIELPHSHLEVQNTLYCPELSNCLLSMGTLLKNHYILQPLDNNKFQIVDKSKNVLLDGNYSSGTLIVTQALQHLKNSVLSAPDQIMTLHQSSGHLSSEYLSKMYSQLNIPPISCLTCNLCKMTNMPFPGHFPKASSKGESLHLDLCGPITPPSVSDAKYFLQVVNSFS</sequence>
<evidence type="ECO:0000256" key="1">
    <source>
        <dbReference type="SAM" id="MobiDB-lite"/>
    </source>
</evidence>
<accession>A0A9Q3HIH6</accession>
<evidence type="ECO:0000313" key="4">
    <source>
        <dbReference type="Proteomes" id="UP000765509"/>
    </source>
</evidence>
<name>A0A9Q3HIH6_9BASI</name>
<organism evidence="3 4">
    <name type="scientific">Austropuccinia psidii MF-1</name>
    <dbReference type="NCBI Taxonomy" id="1389203"/>
    <lineage>
        <taxon>Eukaryota</taxon>
        <taxon>Fungi</taxon>
        <taxon>Dikarya</taxon>
        <taxon>Basidiomycota</taxon>
        <taxon>Pucciniomycotina</taxon>
        <taxon>Pucciniomycetes</taxon>
        <taxon>Pucciniales</taxon>
        <taxon>Sphaerophragmiaceae</taxon>
        <taxon>Austropuccinia</taxon>
    </lineage>
</organism>
<feature type="compositionally biased region" description="Low complexity" evidence="1">
    <location>
        <begin position="61"/>
        <end position="70"/>
    </location>
</feature>
<keyword evidence="4" id="KW-1185">Reference proteome</keyword>
<protein>
    <recommendedName>
        <fullName evidence="2">Retrovirus-related Pol polyprotein from transposon TNT 1-94-like beta-barrel domain-containing protein</fullName>
    </recommendedName>
</protein>
<comment type="caution">
    <text evidence="3">The sequence shown here is derived from an EMBL/GenBank/DDBJ whole genome shotgun (WGS) entry which is preliminary data.</text>
</comment>
<evidence type="ECO:0000313" key="3">
    <source>
        <dbReference type="EMBL" id="MBW0505467.1"/>
    </source>
</evidence>